<comment type="caution">
    <text evidence="1">The sequence shown here is derived from an EMBL/GenBank/DDBJ whole genome shotgun (WGS) entry which is preliminary data.</text>
</comment>
<dbReference type="RefSeq" id="WP_311949545.1">
    <property type="nucleotide sequence ID" value="NZ_JAVLVU010000001.1"/>
</dbReference>
<gene>
    <name evidence="1" type="ORF">QE417_001929</name>
</gene>
<protein>
    <submittedName>
        <fullName evidence="1">Uncharacterized protein</fullName>
    </submittedName>
</protein>
<keyword evidence="2" id="KW-1185">Reference proteome</keyword>
<name>A0ABU3GSU5_9SPHI</name>
<dbReference type="EMBL" id="JAVLVU010000001">
    <property type="protein sequence ID" value="MDT3402857.1"/>
    <property type="molecule type" value="Genomic_DNA"/>
</dbReference>
<evidence type="ECO:0000313" key="1">
    <source>
        <dbReference type="EMBL" id="MDT3402857.1"/>
    </source>
</evidence>
<organism evidence="1 2">
    <name type="scientific">Mucilaginibacter terrae</name>
    <dbReference type="NCBI Taxonomy" id="1955052"/>
    <lineage>
        <taxon>Bacteria</taxon>
        <taxon>Pseudomonadati</taxon>
        <taxon>Bacteroidota</taxon>
        <taxon>Sphingobacteriia</taxon>
        <taxon>Sphingobacteriales</taxon>
        <taxon>Sphingobacteriaceae</taxon>
        <taxon>Mucilaginibacter</taxon>
    </lineage>
</organism>
<reference evidence="2" key="1">
    <citation type="submission" date="2023-07" db="EMBL/GenBank/DDBJ databases">
        <title>Functional and genomic diversity of the sorghum phyllosphere microbiome.</title>
        <authorList>
            <person name="Shade A."/>
        </authorList>
    </citation>
    <scope>NUCLEOTIDE SEQUENCE [LARGE SCALE GENOMIC DNA]</scope>
    <source>
        <strain evidence="2">SORGH_AS_0422</strain>
    </source>
</reference>
<accession>A0ABU3GSU5</accession>
<dbReference type="Proteomes" id="UP001258315">
    <property type="component" value="Unassembled WGS sequence"/>
</dbReference>
<evidence type="ECO:0000313" key="2">
    <source>
        <dbReference type="Proteomes" id="UP001258315"/>
    </source>
</evidence>
<sequence length="112" mass="13489">MASQKDKDYHILRNPELYVGFKDMSEFRERMTKENAEARKRYKKLHAKYGTKSMVCDKRRRNSTRKSNQRNKQMIHQIERARLKQDVISHLINEDHLIRTEPVISKGYVILN</sequence>
<proteinExistence type="predicted"/>